<reference evidence="1" key="2">
    <citation type="journal article" date="2022" name="New Phytol.">
        <title>Evolutionary transition to the ectomycorrhizal habit in the genomes of a hyperdiverse lineage of mushroom-forming fungi.</title>
        <authorList>
            <person name="Looney B."/>
            <person name="Miyauchi S."/>
            <person name="Morin E."/>
            <person name="Drula E."/>
            <person name="Courty P.E."/>
            <person name="Kohler A."/>
            <person name="Kuo A."/>
            <person name="LaButti K."/>
            <person name="Pangilinan J."/>
            <person name="Lipzen A."/>
            <person name="Riley R."/>
            <person name="Andreopoulos W."/>
            <person name="He G."/>
            <person name="Johnson J."/>
            <person name="Nolan M."/>
            <person name="Tritt A."/>
            <person name="Barry K.W."/>
            <person name="Grigoriev I.V."/>
            <person name="Nagy L.G."/>
            <person name="Hibbett D."/>
            <person name="Henrissat B."/>
            <person name="Matheny P.B."/>
            <person name="Labbe J."/>
            <person name="Martin F.M."/>
        </authorList>
    </citation>
    <scope>NUCLEOTIDE SEQUENCE</scope>
    <source>
        <strain evidence="1">HHB10654</strain>
    </source>
</reference>
<sequence>MACACTPTESSIGTLFRCEECYHARPCCGRCMVASHAQMPFHRITEWCETTGFWGPASLFDIDMKVCLGHGGAECPRKLRRPRKMTIGLESGFQSALVVFCDCLRPGHVDRVPDAVQLIEFGLYPTSWVQPQSAFSIRVHRAYHLLSLQAQTNAQDFTTYLRRLTDNVMIDESPDRYREFYISNREFAFLRAVRRAGQSPRRNLPAGSLAVLCPACPQLDINMDPNWRTRPTHLRFVDALFHGIDGNFHQNQKVKPLDPNDFALTLGSAYFANAEDFVKYQETLGPMEPEPSTCHKFHAMGLGGYWNNISGTLGVSCKHQVVVPGGGVDLQKGERFANVDFAMVSGLQRWMDLQLHVSGYDINCQYRINLDKRMKHFRATTQGFSSIPKTIFPPTIACVGKFHLPAHVPACRYKFSYMYMPGVGRTDGEAPERIWAALNALGTSTREMTSGHRHDRINDHHSDMNVRRVHRLPTATVAKHREALAGHEVAQDLLNKTEAQIPTEMLEDWKKEEEDWLAKVVDIKNHATLNNPYEAENVKGLSQKAAAYVLQAGEKITGSGPVEPGLVGTIGEGIDLQHAKALLLALIEEDFEADKVRTAEARKAFLSRIAAWRLLSASYLTPLIEAAALAAGDGDHPIPPEDLPDDEPDSKTAPAPAGFTTKGPLWQEINDVVIDLPSSRGPKTIAHTVLKRAAEVELELRQGEANDALDELRTQIITNYATQRLKRNVKGIKNNTRANRTLQHQRNVVNQAADRYRRARNCMIALGMNKNDSTYRELTAKDKIAFKVYSEDDQLGDSKKASSWIWSTFGFVDQMGDGPAKEACATARKVRWFRQHASVMRWQEEILILQAEMLRIARYFNYFEELWNEKASAHDDAGEKGQAAYARR</sequence>
<dbReference type="Proteomes" id="UP000814140">
    <property type="component" value="Unassembled WGS sequence"/>
</dbReference>
<gene>
    <name evidence="1" type="ORF">BV25DRAFT_1806721</name>
</gene>
<accession>A0ACB8SX00</accession>
<protein>
    <submittedName>
        <fullName evidence="1">Uncharacterized protein</fullName>
    </submittedName>
</protein>
<reference evidence="1" key="1">
    <citation type="submission" date="2021-03" db="EMBL/GenBank/DDBJ databases">
        <authorList>
            <consortium name="DOE Joint Genome Institute"/>
            <person name="Ahrendt S."/>
            <person name="Looney B.P."/>
            <person name="Miyauchi S."/>
            <person name="Morin E."/>
            <person name="Drula E."/>
            <person name="Courty P.E."/>
            <person name="Chicoki N."/>
            <person name="Fauchery L."/>
            <person name="Kohler A."/>
            <person name="Kuo A."/>
            <person name="Labutti K."/>
            <person name="Pangilinan J."/>
            <person name="Lipzen A."/>
            <person name="Riley R."/>
            <person name="Andreopoulos W."/>
            <person name="He G."/>
            <person name="Johnson J."/>
            <person name="Barry K.W."/>
            <person name="Grigoriev I.V."/>
            <person name="Nagy L."/>
            <person name="Hibbett D."/>
            <person name="Henrissat B."/>
            <person name="Matheny P.B."/>
            <person name="Labbe J."/>
            <person name="Martin F."/>
        </authorList>
    </citation>
    <scope>NUCLEOTIDE SEQUENCE</scope>
    <source>
        <strain evidence="1">HHB10654</strain>
    </source>
</reference>
<name>A0ACB8SX00_9AGAM</name>
<evidence type="ECO:0000313" key="1">
    <source>
        <dbReference type="EMBL" id="KAI0060783.1"/>
    </source>
</evidence>
<keyword evidence="2" id="KW-1185">Reference proteome</keyword>
<comment type="caution">
    <text evidence="1">The sequence shown here is derived from an EMBL/GenBank/DDBJ whole genome shotgun (WGS) entry which is preliminary data.</text>
</comment>
<organism evidence="1 2">
    <name type="scientific">Artomyces pyxidatus</name>
    <dbReference type="NCBI Taxonomy" id="48021"/>
    <lineage>
        <taxon>Eukaryota</taxon>
        <taxon>Fungi</taxon>
        <taxon>Dikarya</taxon>
        <taxon>Basidiomycota</taxon>
        <taxon>Agaricomycotina</taxon>
        <taxon>Agaricomycetes</taxon>
        <taxon>Russulales</taxon>
        <taxon>Auriscalpiaceae</taxon>
        <taxon>Artomyces</taxon>
    </lineage>
</organism>
<dbReference type="EMBL" id="MU277216">
    <property type="protein sequence ID" value="KAI0060783.1"/>
    <property type="molecule type" value="Genomic_DNA"/>
</dbReference>
<evidence type="ECO:0000313" key="2">
    <source>
        <dbReference type="Proteomes" id="UP000814140"/>
    </source>
</evidence>
<proteinExistence type="predicted"/>